<organism evidence="2 3">
    <name type="scientific">Nannocystis punicea</name>
    <dbReference type="NCBI Taxonomy" id="2995304"/>
    <lineage>
        <taxon>Bacteria</taxon>
        <taxon>Pseudomonadati</taxon>
        <taxon>Myxococcota</taxon>
        <taxon>Polyangia</taxon>
        <taxon>Nannocystales</taxon>
        <taxon>Nannocystaceae</taxon>
        <taxon>Nannocystis</taxon>
    </lineage>
</organism>
<dbReference type="PANTHER" id="PTHR34109">
    <property type="entry name" value="BNAUNNG04460D PROTEIN-RELATED"/>
    <property type="match status" value="1"/>
</dbReference>
<sequence>MKSTPTGWPRISSSIFYDDPAAAIDWLCRAFGFEVRLKVEGEDGDIVHSELVFGEGLVMVGGTRARDPERESYQKHHVSPRSVGGGNTQTLCVFVDDVDAHCAHARASGARVFREPTTSDYGEEYWSDRSYGALDPEGHQWWFMQRIRDPRPRGS</sequence>
<dbReference type="InterPro" id="IPR004360">
    <property type="entry name" value="Glyas_Fos-R_dOase_dom"/>
</dbReference>
<dbReference type="RefSeq" id="WP_269039121.1">
    <property type="nucleotide sequence ID" value="NZ_CP114040.1"/>
</dbReference>
<proteinExistence type="predicted"/>
<dbReference type="InterPro" id="IPR037523">
    <property type="entry name" value="VOC_core"/>
</dbReference>
<name>A0ABY7HBW8_9BACT</name>
<dbReference type="PANTHER" id="PTHR34109:SF1">
    <property type="entry name" value="VOC DOMAIN-CONTAINING PROTEIN"/>
    <property type="match status" value="1"/>
</dbReference>
<protein>
    <submittedName>
        <fullName evidence="2">VOC family protein</fullName>
    </submittedName>
</protein>
<dbReference type="Pfam" id="PF00903">
    <property type="entry name" value="Glyoxalase"/>
    <property type="match status" value="1"/>
</dbReference>
<reference evidence="2" key="1">
    <citation type="submission" date="2022-11" db="EMBL/GenBank/DDBJ databases">
        <title>Minimal conservation of predation-associated metabolite biosynthetic gene clusters underscores biosynthetic potential of Myxococcota including descriptions for ten novel species: Archangium lansinium sp. nov., Myxococcus landrumus sp. nov., Nannocystis bai.</title>
        <authorList>
            <person name="Ahearne A."/>
            <person name="Stevens C."/>
            <person name="Dowd S."/>
        </authorList>
    </citation>
    <scope>NUCLEOTIDE SEQUENCE</scope>
    <source>
        <strain evidence="2">Fl3</strain>
    </source>
</reference>
<evidence type="ECO:0000313" key="3">
    <source>
        <dbReference type="Proteomes" id="UP001164459"/>
    </source>
</evidence>
<evidence type="ECO:0000313" key="2">
    <source>
        <dbReference type="EMBL" id="WAS96757.1"/>
    </source>
</evidence>
<dbReference type="PROSITE" id="PS51819">
    <property type="entry name" value="VOC"/>
    <property type="match status" value="1"/>
</dbReference>
<dbReference type="InterPro" id="IPR029068">
    <property type="entry name" value="Glyas_Bleomycin-R_OHBP_Dase"/>
</dbReference>
<dbReference type="SUPFAM" id="SSF54593">
    <property type="entry name" value="Glyoxalase/Bleomycin resistance protein/Dihydroxybiphenyl dioxygenase"/>
    <property type="match status" value="1"/>
</dbReference>
<dbReference type="Gene3D" id="3.30.720.110">
    <property type="match status" value="1"/>
</dbReference>
<dbReference type="Gene3D" id="3.30.720.120">
    <property type="match status" value="1"/>
</dbReference>
<feature type="domain" description="VOC" evidence="1">
    <location>
        <begin position="7"/>
        <end position="146"/>
    </location>
</feature>
<keyword evidence="3" id="KW-1185">Reference proteome</keyword>
<gene>
    <name evidence="2" type="ORF">O0S08_11460</name>
</gene>
<dbReference type="Proteomes" id="UP001164459">
    <property type="component" value="Chromosome"/>
</dbReference>
<evidence type="ECO:0000259" key="1">
    <source>
        <dbReference type="PROSITE" id="PS51819"/>
    </source>
</evidence>
<accession>A0ABY7HBW8</accession>
<dbReference type="EMBL" id="CP114040">
    <property type="protein sequence ID" value="WAS96757.1"/>
    <property type="molecule type" value="Genomic_DNA"/>
</dbReference>